<evidence type="ECO:0000313" key="2">
    <source>
        <dbReference type="Proteomes" id="UP000198221"/>
    </source>
</evidence>
<evidence type="ECO:0000313" key="1">
    <source>
        <dbReference type="EMBL" id="SCG51751.1"/>
    </source>
</evidence>
<reference evidence="2" key="1">
    <citation type="submission" date="2016-06" db="EMBL/GenBank/DDBJ databases">
        <authorList>
            <person name="Varghese N."/>
            <person name="Submissions Spin"/>
        </authorList>
    </citation>
    <scope>NUCLEOTIDE SEQUENCE [LARGE SCALE GENOMIC DNA]</scope>
    <source>
        <strain evidence="2">DSM 43819</strain>
    </source>
</reference>
<accession>A0A1C5I1K3</accession>
<keyword evidence="2" id="KW-1185">Reference proteome</keyword>
<proteinExistence type="predicted"/>
<dbReference type="Pfam" id="PF06772">
    <property type="entry name" value="LtrA"/>
    <property type="match status" value="1"/>
</dbReference>
<organism evidence="1 2">
    <name type="scientific">Micromonospora inositola</name>
    <dbReference type="NCBI Taxonomy" id="47865"/>
    <lineage>
        <taxon>Bacteria</taxon>
        <taxon>Bacillati</taxon>
        <taxon>Actinomycetota</taxon>
        <taxon>Actinomycetes</taxon>
        <taxon>Micromonosporales</taxon>
        <taxon>Micromonosporaceae</taxon>
        <taxon>Micromonospora</taxon>
    </lineage>
</organism>
<dbReference type="EMBL" id="LT607754">
    <property type="protein sequence ID" value="SCG51751.1"/>
    <property type="molecule type" value="Genomic_DNA"/>
</dbReference>
<dbReference type="Proteomes" id="UP000198221">
    <property type="component" value="Chromosome I"/>
</dbReference>
<dbReference type="AlphaFoldDB" id="A0A1C5I1K3"/>
<name>A0A1C5I1K3_9ACTN</name>
<dbReference type="InterPro" id="IPR010640">
    <property type="entry name" value="Low_temperature_requirement_A"/>
</dbReference>
<protein>
    <submittedName>
        <fullName evidence="1">Low temperature requirement A protein (LtrA)</fullName>
    </submittedName>
</protein>
<gene>
    <name evidence="1" type="ORF">GA0070613_2085</name>
</gene>
<sequence length="59" mass="6750">MAGGAARLVRGPEERRATFLDLFFDLVFVFAIFRLSQWLLDHLNWRGAFQTLVLLLAVA</sequence>